<reference evidence="1" key="1">
    <citation type="submission" date="2014-09" db="EMBL/GenBank/DDBJ databases">
        <authorList>
            <person name="Magalhaes I.L.F."/>
            <person name="Oliveira U."/>
            <person name="Santos F.R."/>
            <person name="Vidigal T.H.D.A."/>
            <person name="Brescovit A.D."/>
            <person name="Santos A.J."/>
        </authorList>
    </citation>
    <scope>NUCLEOTIDE SEQUENCE</scope>
    <source>
        <tissue evidence="1">Shoot tissue taken approximately 20 cm above the soil surface</tissue>
    </source>
</reference>
<sequence length="28" mass="3324">MHAEQILAHLHTDYSHFSLFLQTICPNR</sequence>
<proteinExistence type="predicted"/>
<accession>A0A0A9FSA3</accession>
<dbReference type="AlphaFoldDB" id="A0A0A9FSA3"/>
<evidence type="ECO:0000313" key="1">
    <source>
        <dbReference type="EMBL" id="JAE13201.1"/>
    </source>
</evidence>
<dbReference type="EMBL" id="GBRH01184695">
    <property type="protein sequence ID" value="JAE13201.1"/>
    <property type="molecule type" value="Transcribed_RNA"/>
</dbReference>
<protein>
    <submittedName>
        <fullName evidence="1">Uncharacterized protein</fullName>
    </submittedName>
</protein>
<name>A0A0A9FSA3_ARUDO</name>
<organism evidence="1">
    <name type="scientific">Arundo donax</name>
    <name type="common">Giant reed</name>
    <name type="synonym">Donax arundinaceus</name>
    <dbReference type="NCBI Taxonomy" id="35708"/>
    <lineage>
        <taxon>Eukaryota</taxon>
        <taxon>Viridiplantae</taxon>
        <taxon>Streptophyta</taxon>
        <taxon>Embryophyta</taxon>
        <taxon>Tracheophyta</taxon>
        <taxon>Spermatophyta</taxon>
        <taxon>Magnoliopsida</taxon>
        <taxon>Liliopsida</taxon>
        <taxon>Poales</taxon>
        <taxon>Poaceae</taxon>
        <taxon>PACMAD clade</taxon>
        <taxon>Arundinoideae</taxon>
        <taxon>Arundineae</taxon>
        <taxon>Arundo</taxon>
    </lineage>
</organism>
<reference evidence="1" key="2">
    <citation type="journal article" date="2015" name="Data Brief">
        <title>Shoot transcriptome of the giant reed, Arundo donax.</title>
        <authorList>
            <person name="Barrero R.A."/>
            <person name="Guerrero F.D."/>
            <person name="Moolhuijzen P."/>
            <person name="Goolsby J.A."/>
            <person name="Tidwell J."/>
            <person name="Bellgard S.E."/>
            <person name="Bellgard M.I."/>
        </authorList>
    </citation>
    <scope>NUCLEOTIDE SEQUENCE</scope>
    <source>
        <tissue evidence="1">Shoot tissue taken approximately 20 cm above the soil surface</tissue>
    </source>
</reference>